<protein>
    <submittedName>
        <fullName evidence="3">M23 family metallopeptidase</fullName>
    </submittedName>
</protein>
<feature type="domain" description="M23ase beta-sheet core" evidence="1">
    <location>
        <begin position="195"/>
        <end position="286"/>
    </location>
</feature>
<gene>
    <name evidence="3" type="ORF">NG653_08635</name>
</gene>
<dbReference type="PANTHER" id="PTHR21666:SF270">
    <property type="entry name" value="MUREIN HYDROLASE ACTIVATOR ENVC"/>
    <property type="match status" value="1"/>
</dbReference>
<evidence type="ECO:0000313" key="3">
    <source>
        <dbReference type="EMBL" id="MCO5724919.1"/>
    </source>
</evidence>
<dbReference type="Gene3D" id="2.70.70.10">
    <property type="entry name" value="Glucose Permease (Domain IIA)"/>
    <property type="match status" value="1"/>
</dbReference>
<dbReference type="RefSeq" id="WP_252741298.1">
    <property type="nucleotide sequence ID" value="NZ_JAMXIB010000006.1"/>
</dbReference>
<comment type="caution">
    <text evidence="3">The sequence shown here is derived from an EMBL/GenBank/DDBJ whole genome shotgun (WGS) entry which is preliminary data.</text>
</comment>
<dbReference type="Gene3D" id="3.10.450.590">
    <property type="match status" value="1"/>
</dbReference>
<organism evidence="3 4">
    <name type="scientific">Robiginitalea marina</name>
    <dbReference type="NCBI Taxonomy" id="2954105"/>
    <lineage>
        <taxon>Bacteria</taxon>
        <taxon>Pseudomonadati</taxon>
        <taxon>Bacteroidota</taxon>
        <taxon>Flavobacteriia</taxon>
        <taxon>Flavobacteriales</taxon>
        <taxon>Flavobacteriaceae</taxon>
        <taxon>Robiginitalea</taxon>
    </lineage>
</organism>
<feature type="domain" description="DUF3887" evidence="2">
    <location>
        <begin position="29"/>
        <end position="115"/>
    </location>
</feature>
<dbReference type="InterPro" id="IPR024981">
    <property type="entry name" value="DUF3887"/>
</dbReference>
<proteinExistence type="predicted"/>
<evidence type="ECO:0000313" key="4">
    <source>
        <dbReference type="Proteomes" id="UP001206312"/>
    </source>
</evidence>
<evidence type="ECO:0000259" key="1">
    <source>
        <dbReference type="Pfam" id="PF01551"/>
    </source>
</evidence>
<keyword evidence="4" id="KW-1185">Reference proteome</keyword>
<sequence length="324" mass="36495">MKPLVILFLLLFIHPVIGQEEEPRYSAVAVEFMTAFNNEDYQAVFDRYDQVMRESLPLEQTRAVLGQQIRGTMGDILTMEFYRRQGPAHVYKTTFASGVLDILISLDGTDRINGLYFTPHQERQEQAAQVLERNTTPMRLPFDGEWFVFWGGETEARNYHMANKNQQYAYDLIKVANGASHTGDPLKNESYFAFGEPILAPCDATVVLAIDGVPDNVPGETNPIHLTGNTLVLETPSGEYILMAHLQEGSLKVGKGARVSRGEVLARCGNSGNSTEPHLHLQLQNTRDFHKATGARLYFHRLLANGEPRESYLPVKEDFIEHIE</sequence>
<dbReference type="InterPro" id="IPR011055">
    <property type="entry name" value="Dup_hybrid_motif"/>
</dbReference>
<dbReference type="Pfam" id="PF01551">
    <property type="entry name" value="Peptidase_M23"/>
    <property type="match status" value="1"/>
</dbReference>
<dbReference type="PANTHER" id="PTHR21666">
    <property type="entry name" value="PEPTIDASE-RELATED"/>
    <property type="match status" value="1"/>
</dbReference>
<reference evidence="3 4" key="1">
    <citation type="submission" date="2022-06" db="EMBL/GenBank/DDBJ databases">
        <authorList>
            <person name="Xuan X."/>
        </authorList>
    </citation>
    <scope>NUCLEOTIDE SEQUENCE [LARGE SCALE GENOMIC DNA]</scope>
    <source>
        <strain evidence="3 4">2V75</strain>
    </source>
</reference>
<dbReference type="CDD" id="cd12797">
    <property type="entry name" value="M23_peptidase"/>
    <property type="match status" value="1"/>
</dbReference>
<dbReference type="Proteomes" id="UP001206312">
    <property type="component" value="Unassembled WGS sequence"/>
</dbReference>
<dbReference type="InterPro" id="IPR016047">
    <property type="entry name" value="M23ase_b-sheet_dom"/>
</dbReference>
<dbReference type="SUPFAM" id="SSF51261">
    <property type="entry name" value="Duplicated hybrid motif"/>
    <property type="match status" value="1"/>
</dbReference>
<dbReference type="Pfam" id="PF13026">
    <property type="entry name" value="DUF3887"/>
    <property type="match status" value="1"/>
</dbReference>
<dbReference type="EMBL" id="JAMXIB010000006">
    <property type="protein sequence ID" value="MCO5724919.1"/>
    <property type="molecule type" value="Genomic_DNA"/>
</dbReference>
<evidence type="ECO:0000259" key="2">
    <source>
        <dbReference type="Pfam" id="PF13026"/>
    </source>
</evidence>
<accession>A0ABT1AZ08</accession>
<dbReference type="InterPro" id="IPR050570">
    <property type="entry name" value="Cell_wall_metabolism_enzyme"/>
</dbReference>
<name>A0ABT1AZ08_9FLAO</name>